<proteinExistence type="predicted"/>
<gene>
    <name evidence="3" type="ORF">E2I14_09910</name>
</gene>
<sequence length="290" mass="30923">MMPPLQDTKWIKTQYHDLAYANTSAAQKLDLYVPNEGKGPYPVIVAIHGGAFLFGDKGDGQQNGPIAGVKRGYAVAAVNYRLAGEAAFPAGVQDVKAAIRFLKANAARFNIDPNRVVAWGDSAGGYMAVMAGVTGTQASEFDDAQLGNIDQTSTVQAVVDWFGPIDFAQMDAQLTASGKGEANHSAADSPESKFLASTVKSAPPELLRKANPLSYLSGNLPAFIIQHGDADGTVPTQQSIVLAEKLKPVLSAQKLQLNILPGARHGDPQFETEQNLNTVFSFLDQAFYLK</sequence>
<evidence type="ECO:0000256" key="1">
    <source>
        <dbReference type="ARBA" id="ARBA00022801"/>
    </source>
</evidence>
<evidence type="ECO:0000313" key="4">
    <source>
        <dbReference type="Proteomes" id="UP000294829"/>
    </source>
</evidence>
<dbReference type="SUPFAM" id="SSF53474">
    <property type="entry name" value="alpha/beta-Hydrolases"/>
    <property type="match status" value="1"/>
</dbReference>
<dbReference type="InterPro" id="IPR050300">
    <property type="entry name" value="GDXG_lipolytic_enzyme"/>
</dbReference>
<reference evidence="3 4" key="1">
    <citation type="submission" date="2019-03" db="EMBL/GenBank/DDBJ databases">
        <title>Sapientia aquatica gen. nov., sp. nov., isolated from a crater lake.</title>
        <authorList>
            <person name="Felfoldi T."/>
            <person name="Szabo A."/>
            <person name="Toth E."/>
            <person name="Schumann P."/>
            <person name="Keki Z."/>
            <person name="Marialigeti K."/>
            <person name="Mathe I."/>
        </authorList>
    </citation>
    <scope>NUCLEOTIDE SEQUENCE [LARGE SCALE GENOMIC DNA]</scope>
    <source>
        <strain evidence="3 4">SA-152</strain>
    </source>
</reference>
<keyword evidence="4" id="KW-1185">Reference proteome</keyword>
<protein>
    <submittedName>
        <fullName evidence="3">Alpha/beta hydrolase</fullName>
    </submittedName>
</protein>
<dbReference type="Proteomes" id="UP000294829">
    <property type="component" value="Unassembled WGS sequence"/>
</dbReference>
<keyword evidence="1 3" id="KW-0378">Hydrolase</keyword>
<evidence type="ECO:0000259" key="2">
    <source>
        <dbReference type="Pfam" id="PF20434"/>
    </source>
</evidence>
<dbReference type="Pfam" id="PF20434">
    <property type="entry name" value="BD-FAE"/>
    <property type="match status" value="1"/>
</dbReference>
<dbReference type="GO" id="GO:0016787">
    <property type="term" value="F:hydrolase activity"/>
    <property type="evidence" value="ECO:0007669"/>
    <property type="project" value="UniProtKB-KW"/>
</dbReference>
<dbReference type="InterPro" id="IPR029058">
    <property type="entry name" value="AB_hydrolase_fold"/>
</dbReference>
<dbReference type="Gene3D" id="3.40.50.1820">
    <property type="entry name" value="alpha/beta hydrolase"/>
    <property type="match status" value="1"/>
</dbReference>
<evidence type="ECO:0000313" key="3">
    <source>
        <dbReference type="EMBL" id="TDK66120.1"/>
    </source>
</evidence>
<dbReference type="EMBL" id="SMYL01000004">
    <property type="protein sequence ID" value="TDK66120.1"/>
    <property type="molecule type" value="Genomic_DNA"/>
</dbReference>
<dbReference type="PANTHER" id="PTHR48081">
    <property type="entry name" value="AB HYDROLASE SUPERFAMILY PROTEIN C4A8.06C"/>
    <property type="match status" value="1"/>
</dbReference>
<comment type="caution">
    <text evidence="3">The sequence shown here is derived from an EMBL/GenBank/DDBJ whole genome shotgun (WGS) entry which is preliminary data.</text>
</comment>
<feature type="domain" description="BD-FAE-like" evidence="2">
    <location>
        <begin position="29"/>
        <end position="246"/>
    </location>
</feature>
<dbReference type="AlphaFoldDB" id="A0A4V3AUT6"/>
<dbReference type="InterPro" id="IPR049492">
    <property type="entry name" value="BD-FAE-like_dom"/>
</dbReference>
<accession>A0A4V3AUT6</accession>
<organism evidence="3 4">
    <name type="scientific">Sapientia aquatica</name>
    <dbReference type="NCBI Taxonomy" id="1549640"/>
    <lineage>
        <taxon>Bacteria</taxon>
        <taxon>Pseudomonadati</taxon>
        <taxon>Pseudomonadota</taxon>
        <taxon>Betaproteobacteria</taxon>
        <taxon>Burkholderiales</taxon>
        <taxon>Oxalobacteraceae</taxon>
        <taxon>Sapientia</taxon>
    </lineage>
</organism>
<name>A0A4V3AUT6_9BURK</name>
<dbReference type="OrthoDB" id="9771666at2"/>
<dbReference type="PANTHER" id="PTHR48081:SF13">
    <property type="entry name" value="ALPHA_BETA HYDROLASE"/>
    <property type="match status" value="1"/>
</dbReference>